<keyword evidence="3" id="KW-1185">Reference proteome</keyword>
<evidence type="ECO:0000313" key="3">
    <source>
        <dbReference type="Proteomes" id="UP001469365"/>
    </source>
</evidence>
<gene>
    <name evidence="2" type="ORF">WMW72_18970</name>
</gene>
<feature type="compositionally biased region" description="Basic and acidic residues" evidence="1">
    <location>
        <begin position="136"/>
        <end position="149"/>
    </location>
</feature>
<protein>
    <submittedName>
        <fullName evidence="2">Uncharacterized protein</fullName>
    </submittedName>
</protein>
<organism evidence="2 3">
    <name type="scientific">Paenibacillus filicis</name>
    <dbReference type="NCBI Taxonomy" id="669464"/>
    <lineage>
        <taxon>Bacteria</taxon>
        <taxon>Bacillati</taxon>
        <taxon>Bacillota</taxon>
        <taxon>Bacilli</taxon>
        <taxon>Bacillales</taxon>
        <taxon>Paenibacillaceae</taxon>
        <taxon>Paenibacillus</taxon>
    </lineage>
</organism>
<dbReference type="RefSeq" id="WP_341417116.1">
    <property type="nucleotide sequence ID" value="NZ_JBBPCC010000012.1"/>
</dbReference>
<dbReference type="EMBL" id="JBBPCC010000012">
    <property type="protein sequence ID" value="MEK8129990.1"/>
    <property type="molecule type" value="Genomic_DNA"/>
</dbReference>
<dbReference type="Proteomes" id="UP001469365">
    <property type="component" value="Unassembled WGS sequence"/>
</dbReference>
<comment type="caution">
    <text evidence="2">The sequence shown here is derived from an EMBL/GenBank/DDBJ whole genome shotgun (WGS) entry which is preliminary data.</text>
</comment>
<name>A0ABU9DPK8_9BACL</name>
<evidence type="ECO:0000256" key="1">
    <source>
        <dbReference type="SAM" id="MobiDB-lite"/>
    </source>
</evidence>
<evidence type="ECO:0000313" key="2">
    <source>
        <dbReference type="EMBL" id="MEK8129990.1"/>
    </source>
</evidence>
<proteinExistence type="predicted"/>
<accession>A0ABU9DPK8</accession>
<sequence>MVPAFVIEPLTYQPFEDEAALIEQCKRWGLLTEKATKTKTFLYKKQGASMTCSIVGLVDSITAVIEFEDQQRHCIHPSYLKEMQASGFTQRIAAEADELAEGKSAEPDEAEAVPAAKSKNRPQAEDGGPADQSEETAEKPKAKAKKEKAPKLELPVEKVGLTAIVKAFATVPNHFSDNDDEVIIYESVAITEPALELGEAWSSHSATLKKLELEVGDHLTFEGKLVAKKLSKHPVPYKINNPAKMQKSSPTA</sequence>
<feature type="region of interest" description="Disordered" evidence="1">
    <location>
        <begin position="98"/>
        <end position="149"/>
    </location>
</feature>
<reference evidence="2 3" key="1">
    <citation type="submission" date="2024-04" db="EMBL/GenBank/DDBJ databases">
        <title>draft genome sequnece of Paenibacillus filicis.</title>
        <authorList>
            <person name="Kim D.-U."/>
        </authorList>
    </citation>
    <scope>NUCLEOTIDE SEQUENCE [LARGE SCALE GENOMIC DNA]</scope>
    <source>
        <strain evidence="2 3">KACC14197</strain>
    </source>
</reference>